<dbReference type="PANTHER" id="PTHR40053">
    <property type="entry name" value="SPORULATION-CONTROL PROTEIN SPO0M"/>
    <property type="match status" value="1"/>
</dbReference>
<dbReference type="Pfam" id="PF07070">
    <property type="entry name" value="Spo0M"/>
    <property type="match status" value="1"/>
</dbReference>
<dbReference type="RefSeq" id="WP_093839361.1">
    <property type="nucleotide sequence ID" value="NZ_FOLM01000007.1"/>
</dbReference>
<dbReference type="EMBL" id="FOLM01000007">
    <property type="protein sequence ID" value="SFC93616.1"/>
    <property type="molecule type" value="Genomic_DNA"/>
</dbReference>
<dbReference type="OrthoDB" id="3431481at2"/>
<gene>
    <name evidence="2" type="ORF">SAMN05421773_107268</name>
</gene>
<proteinExistence type="predicted"/>
<sequence>MVFKKLLGSLGIGAPTVDTVLDGGPVSPGGTLTGQVHMRGGQADFDIQHITLELVAQVEAEHSEGEAHGAVAFHRAAVGGGFRLHQNEQRALPFAMPLPWETPVTELHGQPLGVILGVRTELVVASARDAGDMDPVTVSPLPAQEAVLDAFGRLGFGFKSADLEMGHIRGTGQQLPFYQEIELHPSPQYAHAVQEIEVTFLASPGGLEVVLEADKRGGFFTGGHDAVNRFTVGHHEQQDWAALVDSWVRRMVENHAARPHHAAPHNPLMHQGHHGGHPQPYPQQGYADKDGHGGHYGHHGRRGDHDHDGPGMGTVVAAGAAGLAAGVVGGMVLDEVFDDDGGDDGGGEE</sequence>
<dbReference type="InterPro" id="IPR009776">
    <property type="entry name" value="Spore_0_M"/>
</dbReference>
<dbReference type="PANTHER" id="PTHR40053:SF1">
    <property type="entry name" value="SPORULATION-CONTROL PROTEIN SPO0M"/>
    <property type="match status" value="1"/>
</dbReference>
<evidence type="ECO:0000256" key="1">
    <source>
        <dbReference type="SAM" id="MobiDB-lite"/>
    </source>
</evidence>
<dbReference type="STRING" id="910347.SAMN05421773_107268"/>
<evidence type="ECO:0000313" key="3">
    <source>
        <dbReference type="Proteomes" id="UP000199207"/>
    </source>
</evidence>
<evidence type="ECO:0000313" key="2">
    <source>
        <dbReference type="EMBL" id="SFC93616.1"/>
    </source>
</evidence>
<reference evidence="2 3" key="1">
    <citation type="submission" date="2016-10" db="EMBL/GenBank/DDBJ databases">
        <authorList>
            <person name="de Groot N.N."/>
        </authorList>
    </citation>
    <scope>NUCLEOTIDE SEQUENCE [LARGE SCALE GENOMIC DNA]</scope>
    <source>
        <strain evidence="2 3">CGMCC 4.5739</strain>
    </source>
</reference>
<organism evidence="2 3">
    <name type="scientific">Streptomyces aidingensis</name>
    <dbReference type="NCBI Taxonomy" id="910347"/>
    <lineage>
        <taxon>Bacteria</taxon>
        <taxon>Bacillati</taxon>
        <taxon>Actinomycetota</taxon>
        <taxon>Actinomycetes</taxon>
        <taxon>Kitasatosporales</taxon>
        <taxon>Streptomycetaceae</taxon>
        <taxon>Streptomyces</taxon>
    </lineage>
</organism>
<name>A0A1I1N8C1_9ACTN</name>
<dbReference type="Proteomes" id="UP000199207">
    <property type="component" value="Unassembled WGS sequence"/>
</dbReference>
<accession>A0A1I1N8C1</accession>
<keyword evidence="3" id="KW-1185">Reference proteome</keyword>
<protein>
    <submittedName>
        <fullName evidence="2">Sporulation-control protein</fullName>
    </submittedName>
</protein>
<feature type="region of interest" description="Disordered" evidence="1">
    <location>
        <begin position="257"/>
        <end position="313"/>
    </location>
</feature>
<dbReference type="AlphaFoldDB" id="A0A1I1N8C1"/>